<dbReference type="UniPathway" id="UPA00077">
    <property type="reaction ID" value="UER00156"/>
</dbReference>
<evidence type="ECO:0000256" key="8">
    <source>
        <dbReference type="ARBA" id="ARBA00022723"/>
    </source>
</evidence>
<evidence type="ECO:0000256" key="5">
    <source>
        <dbReference type="ARBA" id="ARBA00012458"/>
    </source>
</evidence>
<keyword evidence="8 12" id="KW-0479">Metal-binding</keyword>
<dbReference type="CDD" id="cd00739">
    <property type="entry name" value="DHPS"/>
    <property type="match status" value="1"/>
</dbReference>
<proteinExistence type="inferred from homology"/>
<evidence type="ECO:0000256" key="11">
    <source>
        <dbReference type="ARBA" id="ARBA00030193"/>
    </source>
</evidence>
<dbReference type="PROSITE" id="PS50972">
    <property type="entry name" value="PTERIN_BINDING"/>
    <property type="match status" value="1"/>
</dbReference>
<evidence type="ECO:0000256" key="3">
    <source>
        <dbReference type="ARBA" id="ARBA00004763"/>
    </source>
</evidence>
<dbReference type="GO" id="GO:0046656">
    <property type="term" value="P:folic acid biosynthetic process"/>
    <property type="evidence" value="ECO:0007669"/>
    <property type="project" value="UniProtKB-KW"/>
</dbReference>
<name>A0A640VMS5_9RHOB</name>
<dbReference type="OrthoDB" id="9811744at2"/>
<dbReference type="Proteomes" id="UP000436522">
    <property type="component" value="Unassembled WGS sequence"/>
</dbReference>
<keyword evidence="9 12" id="KW-0460">Magnesium</keyword>
<evidence type="ECO:0000256" key="1">
    <source>
        <dbReference type="ARBA" id="ARBA00000012"/>
    </source>
</evidence>
<evidence type="ECO:0000256" key="7">
    <source>
        <dbReference type="ARBA" id="ARBA00022679"/>
    </source>
</evidence>
<comment type="cofactor">
    <cofactor evidence="2 12">
        <name>Mg(2+)</name>
        <dbReference type="ChEBI" id="CHEBI:18420"/>
    </cofactor>
</comment>
<dbReference type="PANTHER" id="PTHR20941:SF1">
    <property type="entry name" value="FOLIC ACID SYNTHESIS PROTEIN FOL1"/>
    <property type="match status" value="1"/>
</dbReference>
<dbReference type="GO" id="GO:0046872">
    <property type="term" value="F:metal ion binding"/>
    <property type="evidence" value="ECO:0007669"/>
    <property type="project" value="UniProtKB-KW"/>
</dbReference>
<organism evidence="14 15">
    <name type="scientific">Roseobacter cerasinus</name>
    <dbReference type="NCBI Taxonomy" id="2602289"/>
    <lineage>
        <taxon>Bacteria</taxon>
        <taxon>Pseudomonadati</taxon>
        <taxon>Pseudomonadota</taxon>
        <taxon>Alphaproteobacteria</taxon>
        <taxon>Rhodobacterales</taxon>
        <taxon>Roseobacteraceae</taxon>
        <taxon>Roseobacter</taxon>
    </lineage>
</organism>
<dbReference type="Gene3D" id="3.20.20.20">
    <property type="entry name" value="Dihydropteroate synthase-like"/>
    <property type="match status" value="1"/>
</dbReference>
<dbReference type="PROSITE" id="PS00792">
    <property type="entry name" value="DHPS_1"/>
    <property type="match status" value="1"/>
</dbReference>
<dbReference type="EMBL" id="BLIV01000001">
    <property type="protein sequence ID" value="GFE48730.1"/>
    <property type="molecule type" value="Genomic_DNA"/>
</dbReference>
<comment type="pathway">
    <text evidence="3 12">Cofactor biosynthesis; tetrahydrofolate biosynthesis; 7,8-dihydrofolate from 2-amino-4-hydroxy-6-hydroxymethyl-7,8-dihydropteridine diphosphate and 4-aminobenzoate: step 1/2.</text>
</comment>
<dbReference type="PROSITE" id="PS00793">
    <property type="entry name" value="DHPS_2"/>
    <property type="match status" value="1"/>
</dbReference>
<comment type="caution">
    <text evidence="14">The sequence shown here is derived from an EMBL/GenBank/DDBJ whole genome shotgun (WGS) entry which is preliminary data.</text>
</comment>
<comment type="catalytic activity">
    <reaction evidence="1">
        <text>(7,8-dihydropterin-6-yl)methyl diphosphate + 4-aminobenzoate = 7,8-dihydropteroate + diphosphate</text>
        <dbReference type="Rhea" id="RHEA:19949"/>
        <dbReference type="ChEBI" id="CHEBI:17836"/>
        <dbReference type="ChEBI" id="CHEBI:17839"/>
        <dbReference type="ChEBI" id="CHEBI:33019"/>
        <dbReference type="ChEBI" id="CHEBI:72950"/>
        <dbReference type="EC" id="2.5.1.15"/>
    </reaction>
</comment>
<evidence type="ECO:0000259" key="13">
    <source>
        <dbReference type="PROSITE" id="PS50972"/>
    </source>
</evidence>
<reference evidence="14 15" key="1">
    <citation type="submission" date="2019-12" db="EMBL/GenBank/DDBJ databases">
        <title>Roseobacter cerasinus sp. nov., isolated from seawater around aquaculture.</title>
        <authorList>
            <person name="Muramatsu S."/>
            <person name="Takabe Y."/>
            <person name="Mori K."/>
            <person name="Takaichi S."/>
            <person name="Hanada S."/>
        </authorList>
    </citation>
    <scope>NUCLEOTIDE SEQUENCE [LARGE SCALE GENOMIC DNA]</scope>
    <source>
        <strain evidence="14 15">AI77</strain>
    </source>
</reference>
<evidence type="ECO:0000256" key="9">
    <source>
        <dbReference type="ARBA" id="ARBA00022842"/>
    </source>
</evidence>
<dbReference type="InterPro" id="IPR006390">
    <property type="entry name" value="DHP_synth_dom"/>
</dbReference>
<evidence type="ECO:0000313" key="15">
    <source>
        <dbReference type="Proteomes" id="UP000436522"/>
    </source>
</evidence>
<evidence type="ECO:0000256" key="2">
    <source>
        <dbReference type="ARBA" id="ARBA00001946"/>
    </source>
</evidence>
<dbReference type="InterPro" id="IPR045031">
    <property type="entry name" value="DHP_synth-like"/>
</dbReference>
<dbReference type="AlphaFoldDB" id="A0A640VMS5"/>
<protein>
    <recommendedName>
        <fullName evidence="6 12">Dihydropteroate synthase</fullName>
        <shortName evidence="12">DHPS</shortName>
        <ecNumber evidence="5 12">2.5.1.15</ecNumber>
    </recommendedName>
    <alternativeName>
        <fullName evidence="11 12">Dihydropteroate pyrophosphorylase</fullName>
    </alternativeName>
</protein>
<evidence type="ECO:0000313" key="14">
    <source>
        <dbReference type="EMBL" id="GFE48730.1"/>
    </source>
</evidence>
<dbReference type="PANTHER" id="PTHR20941">
    <property type="entry name" value="FOLATE SYNTHESIS PROTEINS"/>
    <property type="match status" value="1"/>
</dbReference>
<evidence type="ECO:0000256" key="12">
    <source>
        <dbReference type="RuleBase" id="RU361205"/>
    </source>
</evidence>
<dbReference type="GO" id="GO:0004156">
    <property type="term" value="F:dihydropteroate synthase activity"/>
    <property type="evidence" value="ECO:0007669"/>
    <property type="project" value="UniProtKB-EC"/>
</dbReference>
<dbReference type="NCBIfam" id="TIGR01496">
    <property type="entry name" value="DHPS"/>
    <property type="match status" value="1"/>
</dbReference>
<dbReference type="FunFam" id="3.20.20.20:FF:000006">
    <property type="entry name" value="Dihydropteroate synthase"/>
    <property type="match status" value="1"/>
</dbReference>
<dbReference type="GO" id="GO:0005829">
    <property type="term" value="C:cytosol"/>
    <property type="evidence" value="ECO:0007669"/>
    <property type="project" value="TreeGrafter"/>
</dbReference>
<accession>A0A640VMS5</accession>
<comment type="function">
    <text evidence="12">Catalyzes the condensation of para-aminobenzoate (pABA) with 6-hydroxymethyl-7,8-dihydropterin diphosphate (DHPt-PP) to form 7,8-dihydropteroate (H2Pte), the immediate precursor of folate derivatives.</text>
</comment>
<gene>
    <name evidence="14" type="ORF">So717_04830</name>
</gene>
<dbReference type="InterPro" id="IPR000489">
    <property type="entry name" value="Pterin-binding_dom"/>
</dbReference>
<dbReference type="SUPFAM" id="SSF51717">
    <property type="entry name" value="Dihydropteroate synthetase-like"/>
    <property type="match status" value="1"/>
</dbReference>
<evidence type="ECO:0000256" key="6">
    <source>
        <dbReference type="ARBA" id="ARBA00016919"/>
    </source>
</evidence>
<feature type="domain" description="Pterin-binding" evidence="13">
    <location>
        <begin position="72"/>
        <end position="325"/>
    </location>
</feature>
<dbReference type="GO" id="GO:0046654">
    <property type="term" value="P:tetrahydrofolate biosynthetic process"/>
    <property type="evidence" value="ECO:0007669"/>
    <property type="project" value="UniProtKB-UniPathway"/>
</dbReference>
<dbReference type="RefSeq" id="WP_159974597.1">
    <property type="nucleotide sequence ID" value="NZ_BLIV01000001.1"/>
</dbReference>
<sequence length="337" mass="35325">MTDYIRPLVQVDIARPDHALPLAGGWGWFTHVEILSRAAAPRVVPAEAVEADRLPPLTRARAPIAGLSMESPQIMGILNVTPDSFSDGGRYGSAEAARDAALAMQGADIIDIGGESTRPGAETVSDAEEIARTAPVIRALKEAGLTQPMSIDTRKSAVAAEALTAGAVLVNDVSGFTYDADLAPLCAKAKAPVCVMHSQGDPATMQRDPRYADVVLDVYDALQQRIEVLVGLGIPKTRIIADPGIGFGKTLEHNLALLARLSVFHGLGVPILLGASRKRFVGTISGVEEAHARMPGSVAVALAALKHGTQIVRVHDVPETAQAIALWRASVAGRANG</sequence>
<evidence type="ECO:0000256" key="10">
    <source>
        <dbReference type="ARBA" id="ARBA00022909"/>
    </source>
</evidence>
<keyword evidence="10 12" id="KW-0289">Folate biosynthesis</keyword>
<keyword evidence="15" id="KW-1185">Reference proteome</keyword>
<comment type="similarity">
    <text evidence="4 12">Belongs to the DHPS family.</text>
</comment>
<dbReference type="Pfam" id="PF00809">
    <property type="entry name" value="Pterin_bind"/>
    <property type="match status" value="1"/>
</dbReference>
<dbReference type="EC" id="2.5.1.15" evidence="5 12"/>
<evidence type="ECO:0000256" key="4">
    <source>
        <dbReference type="ARBA" id="ARBA00009503"/>
    </source>
</evidence>
<dbReference type="InterPro" id="IPR011005">
    <property type="entry name" value="Dihydropteroate_synth-like_sf"/>
</dbReference>
<keyword evidence="7 12" id="KW-0808">Transferase</keyword>